<dbReference type="InterPro" id="IPR034164">
    <property type="entry name" value="Pepsin-like_dom"/>
</dbReference>
<evidence type="ECO:0000256" key="2">
    <source>
        <dbReference type="ARBA" id="ARBA00022750"/>
    </source>
</evidence>
<feature type="domain" description="Peptidase A1" evidence="5">
    <location>
        <begin position="82"/>
        <end position="427"/>
    </location>
</feature>
<keyword evidence="3" id="KW-0645">Protease</keyword>
<dbReference type="Gene3D" id="2.40.70.10">
    <property type="entry name" value="Acid Proteases"/>
    <property type="match status" value="2"/>
</dbReference>
<comment type="caution">
    <text evidence="6">The sequence shown here is derived from an EMBL/GenBank/DDBJ whole genome shotgun (WGS) entry which is preliminary data.</text>
</comment>
<dbReference type="AlphaFoldDB" id="A0A8H7DJI2"/>
<evidence type="ECO:0000256" key="4">
    <source>
        <dbReference type="SAM" id="SignalP"/>
    </source>
</evidence>
<dbReference type="SUPFAM" id="SSF50630">
    <property type="entry name" value="Acid proteases"/>
    <property type="match status" value="1"/>
</dbReference>
<dbReference type="PROSITE" id="PS00141">
    <property type="entry name" value="ASP_PROTEASE"/>
    <property type="match status" value="1"/>
</dbReference>
<dbReference type="GO" id="GO:0006508">
    <property type="term" value="P:proteolysis"/>
    <property type="evidence" value="ECO:0007669"/>
    <property type="project" value="UniProtKB-KW"/>
</dbReference>
<accession>A0A8H7DJI2</accession>
<dbReference type="InterPro" id="IPR001461">
    <property type="entry name" value="Aspartic_peptidase_A1"/>
</dbReference>
<dbReference type="PROSITE" id="PS51767">
    <property type="entry name" value="PEPTIDASE_A1"/>
    <property type="match status" value="1"/>
</dbReference>
<reference evidence="6" key="1">
    <citation type="submission" date="2020-05" db="EMBL/GenBank/DDBJ databases">
        <title>Mycena genomes resolve the evolution of fungal bioluminescence.</title>
        <authorList>
            <person name="Tsai I.J."/>
        </authorList>
    </citation>
    <scope>NUCLEOTIDE SEQUENCE</scope>
    <source>
        <strain evidence="6">160909Yilan</strain>
    </source>
</reference>
<name>A0A8H7DJI2_9AGAR</name>
<comment type="similarity">
    <text evidence="1 3">Belongs to the peptidase A1 family.</text>
</comment>
<sequence length="437" mass="46568">MVQLVFTLLPAILIVLHVGAEPVVVKDSIITLPISRRFNFTGTGTIWQKDMARIRTLMSRKAARNSARQVVSEPLSNQFTTYTASVGVGSLATVYNLLVDTGSSNTWVGAGQKYVETPHSVTYGSGEFSGTEFVDRVTLAPGLVIEKQSIGVATSSSGFDGVDGILGIGPTALTQDTLISEKSMQIPTVTDNLVNQGTIVANVMGIYFQPLTSPNGTVNDGSIAFGGADPTKFAGPVSYTRITAVAPASDFWGVDQTVRCVFLSFAKGLSLIVRTQDGLNTILELTAGIVDTGTTLIFLATDGEYLYFICTSGSLINSSTAFRRYQRATGAVLDPNTGLLRVTDVQFSVMKNLDFNIGGVTYSLTPNAQIWPRSLNSQIGGASSSIYLIVSDLGSDSGEGLDFINGYAFLERFYSVYDADNNRIGLATTSFTTVTTN</sequence>
<dbReference type="Proteomes" id="UP000623467">
    <property type="component" value="Unassembled WGS sequence"/>
</dbReference>
<proteinExistence type="inferred from homology"/>
<protein>
    <submittedName>
        <fullName evidence="6">Aspartic proteinase</fullName>
    </submittedName>
</protein>
<keyword evidence="3" id="KW-0378">Hydrolase</keyword>
<evidence type="ECO:0000256" key="3">
    <source>
        <dbReference type="RuleBase" id="RU000454"/>
    </source>
</evidence>
<feature type="signal peptide" evidence="4">
    <location>
        <begin position="1"/>
        <end position="20"/>
    </location>
</feature>
<evidence type="ECO:0000313" key="7">
    <source>
        <dbReference type="Proteomes" id="UP000623467"/>
    </source>
</evidence>
<dbReference type="GO" id="GO:0004190">
    <property type="term" value="F:aspartic-type endopeptidase activity"/>
    <property type="evidence" value="ECO:0007669"/>
    <property type="project" value="UniProtKB-KW"/>
</dbReference>
<dbReference type="InterPro" id="IPR021109">
    <property type="entry name" value="Peptidase_aspartic_dom_sf"/>
</dbReference>
<feature type="chain" id="PRO_5034142945" evidence="4">
    <location>
        <begin position="21"/>
        <end position="437"/>
    </location>
</feature>
<evidence type="ECO:0000313" key="6">
    <source>
        <dbReference type="EMBL" id="KAF7375612.1"/>
    </source>
</evidence>
<gene>
    <name evidence="6" type="ORF">MSAN_00450000</name>
</gene>
<dbReference type="Pfam" id="PF00026">
    <property type="entry name" value="Asp"/>
    <property type="match status" value="2"/>
</dbReference>
<dbReference type="EMBL" id="JACAZH010000002">
    <property type="protein sequence ID" value="KAF7375612.1"/>
    <property type="molecule type" value="Genomic_DNA"/>
</dbReference>
<keyword evidence="2 3" id="KW-0064">Aspartyl protease</keyword>
<dbReference type="PRINTS" id="PR00792">
    <property type="entry name" value="PEPSIN"/>
</dbReference>
<organism evidence="6 7">
    <name type="scientific">Mycena sanguinolenta</name>
    <dbReference type="NCBI Taxonomy" id="230812"/>
    <lineage>
        <taxon>Eukaryota</taxon>
        <taxon>Fungi</taxon>
        <taxon>Dikarya</taxon>
        <taxon>Basidiomycota</taxon>
        <taxon>Agaricomycotina</taxon>
        <taxon>Agaricomycetes</taxon>
        <taxon>Agaricomycetidae</taxon>
        <taxon>Agaricales</taxon>
        <taxon>Marasmiineae</taxon>
        <taxon>Mycenaceae</taxon>
        <taxon>Mycena</taxon>
    </lineage>
</organism>
<dbReference type="OrthoDB" id="660550at2759"/>
<dbReference type="PANTHER" id="PTHR47966:SF51">
    <property type="entry name" value="BETA-SITE APP-CLEAVING ENZYME, ISOFORM A-RELATED"/>
    <property type="match status" value="1"/>
</dbReference>
<keyword evidence="7" id="KW-1185">Reference proteome</keyword>
<evidence type="ECO:0000256" key="1">
    <source>
        <dbReference type="ARBA" id="ARBA00007447"/>
    </source>
</evidence>
<dbReference type="InterPro" id="IPR033121">
    <property type="entry name" value="PEPTIDASE_A1"/>
</dbReference>
<dbReference type="CDD" id="cd05471">
    <property type="entry name" value="pepsin_like"/>
    <property type="match status" value="1"/>
</dbReference>
<keyword evidence="4" id="KW-0732">Signal</keyword>
<evidence type="ECO:0000259" key="5">
    <source>
        <dbReference type="PROSITE" id="PS51767"/>
    </source>
</evidence>
<dbReference type="InterPro" id="IPR001969">
    <property type="entry name" value="Aspartic_peptidase_AS"/>
</dbReference>
<dbReference type="PANTHER" id="PTHR47966">
    <property type="entry name" value="BETA-SITE APP-CLEAVING ENZYME, ISOFORM A-RELATED"/>
    <property type="match status" value="1"/>
</dbReference>